<evidence type="ECO:0000256" key="2">
    <source>
        <dbReference type="ARBA" id="ARBA00005466"/>
    </source>
</evidence>
<comment type="similarity">
    <text evidence="2">Belongs to the oxygen-dependent FAD-linked oxidoreductase family.</text>
</comment>
<dbReference type="RefSeq" id="WP_348945215.1">
    <property type="nucleotide sequence ID" value="NZ_CP157355.1"/>
</dbReference>
<dbReference type="InterPro" id="IPR050416">
    <property type="entry name" value="FAD-linked_Oxidoreductase"/>
</dbReference>
<gene>
    <name evidence="7" type="ORF">ABHF33_00980</name>
</gene>
<proteinExistence type="inferred from homology"/>
<keyword evidence="3" id="KW-0285">Flavoprotein</keyword>
<dbReference type="AlphaFoldDB" id="A0AAU7FBG3"/>
<comment type="cofactor">
    <cofactor evidence="1">
        <name>FAD</name>
        <dbReference type="ChEBI" id="CHEBI:57692"/>
    </cofactor>
</comment>
<evidence type="ECO:0000256" key="5">
    <source>
        <dbReference type="ARBA" id="ARBA00023002"/>
    </source>
</evidence>
<evidence type="ECO:0000313" key="7">
    <source>
        <dbReference type="EMBL" id="XBM00888.1"/>
    </source>
</evidence>
<dbReference type="GO" id="GO:0071949">
    <property type="term" value="F:FAD binding"/>
    <property type="evidence" value="ECO:0007669"/>
    <property type="project" value="InterPro"/>
</dbReference>
<dbReference type="InterPro" id="IPR016169">
    <property type="entry name" value="FAD-bd_PCMH_sub2"/>
</dbReference>
<evidence type="ECO:0000256" key="4">
    <source>
        <dbReference type="ARBA" id="ARBA00022827"/>
    </source>
</evidence>
<dbReference type="Pfam" id="PF01565">
    <property type="entry name" value="FAD_binding_4"/>
    <property type="match status" value="1"/>
</dbReference>
<dbReference type="InterPro" id="IPR006093">
    <property type="entry name" value="Oxy_OxRdtase_FAD_BS"/>
</dbReference>
<dbReference type="KEGG" id="cmav:ABHF33_00980"/>
<dbReference type="InterPro" id="IPR016167">
    <property type="entry name" value="FAD-bd_PCMH_sub1"/>
</dbReference>
<evidence type="ECO:0000256" key="3">
    <source>
        <dbReference type="ARBA" id="ARBA00022630"/>
    </source>
</evidence>
<evidence type="ECO:0000259" key="6">
    <source>
        <dbReference type="PROSITE" id="PS51387"/>
    </source>
</evidence>
<dbReference type="EC" id="1.-.-.-" evidence="7"/>
<dbReference type="PANTHER" id="PTHR42973:SF39">
    <property type="entry name" value="FAD-BINDING PCMH-TYPE DOMAIN-CONTAINING PROTEIN"/>
    <property type="match status" value="1"/>
</dbReference>
<dbReference type="Gene3D" id="3.30.43.10">
    <property type="entry name" value="Uridine Diphospho-n-acetylenolpyruvylglucosamine Reductase, domain 2"/>
    <property type="match status" value="1"/>
</dbReference>
<dbReference type="SUPFAM" id="SSF56176">
    <property type="entry name" value="FAD-binding/transporter-associated domain-like"/>
    <property type="match status" value="1"/>
</dbReference>
<accession>A0AAU7FBG3</accession>
<name>A0AAU7FBG3_9NEIS</name>
<dbReference type="InterPro" id="IPR012951">
    <property type="entry name" value="BBE"/>
</dbReference>
<evidence type="ECO:0000256" key="1">
    <source>
        <dbReference type="ARBA" id="ARBA00001974"/>
    </source>
</evidence>
<dbReference type="PROSITE" id="PS51387">
    <property type="entry name" value="FAD_PCMH"/>
    <property type="match status" value="1"/>
</dbReference>
<protein>
    <submittedName>
        <fullName evidence="7">FAD-binding oxidoreductase</fullName>
        <ecNumber evidence="7">1.-.-.-</ecNumber>
    </submittedName>
</protein>
<dbReference type="InterPro" id="IPR006094">
    <property type="entry name" value="Oxid_FAD_bind_N"/>
</dbReference>
<dbReference type="EMBL" id="CP157355">
    <property type="protein sequence ID" value="XBM00888.1"/>
    <property type="molecule type" value="Genomic_DNA"/>
</dbReference>
<dbReference type="Pfam" id="PF08031">
    <property type="entry name" value="BBE"/>
    <property type="match status" value="1"/>
</dbReference>
<dbReference type="Gene3D" id="3.30.465.10">
    <property type="match status" value="1"/>
</dbReference>
<reference evidence="7" key="1">
    <citation type="submission" date="2024-05" db="EMBL/GenBank/DDBJ databases">
        <authorList>
            <person name="Yang L."/>
            <person name="Pan L."/>
        </authorList>
    </citation>
    <scope>NUCLEOTIDE SEQUENCE</scope>
    <source>
        <strain evidence="7">FCG-7</strain>
    </source>
</reference>
<dbReference type="PANTHER" id="PTHR42973">
    <property type="entry name" value="BINDING OXIDOREDUCTASE, PUTATIVE (AFU_ORTHOLOGUE AFUA_1G17690)-RELATED"/>
    <property type="match status" value="1"/>
</dbReference>
<keyword evidence="4" id="KW-0274">FAD</keyword>
<sequence length="529" mass="59384">MSFRVITYILQELAMPKHVAFHPLRKLLNSGNPNRVTRNPSVTPPLEEYFKQHHVDYAAFLAYQASLTSEVVTPFSDRYQQARAESDNAFDKYPLFVVYCTNVADVLASIQFAQAQSLQVCGRAGGHSTAGYSVLNGRIVIDVSLINSVFVDPQHKIATVGAGVTWGEFNHVLNAYGLHTPGGSCSSVGVTGYTLGGGYGYTSMRWGIACDHLIEVTLVTADGKIVTANEEQHPELLWAHRGGTGGNFGIVVALKYRLEELSLVWPIEINWPIEDAAKVLTLWQNQMTKTLEDTKLGLLGFLATKQRTVVQPDGEQVIYNDPYFCIRGIYSGEDAAAGAKALAPLLAVGTTSFPTGSLWQKQVPYAQANEHLLDNVEGVIPDAIKETKRCAYVERALSEAEYQQIVDYFKTSPNLYNIVSMEPYGGAINAVRPEATAFVHRNAYFDIFVDSFWMEEKEKPAAFSWLHDYFESPAMQPLWSEFYYQNYPNSEYKNWQHGYFGINYPKLQQIKRQWDPHNFFQYEQSIEPA</sequence>
<dbReference type="Gene3D" id="3.40.462.20">
    <property type="match status" value="1"/>
</dbReference>
<keyword evidence="5 7" id="KW-0560">Oxidoreductase</keyword>
<dbReference type="InterPro" id="IPR036318">
    <property type="entry name" value="FAD-bd_PCMH-like_sf"/>
</dbReference>
<dbReference type="InterPro" id="IPR016166">
    <property type="entry name" value="FAD-bd_PCMH"/>
</dbReference>
<dbReference type="GO" id="GO:0016491">
    <property type="term" value="F:oxidoreductase activity"/>
    <property type="evidence" value="ECO:0007669"/>
    <property type="project" value="UniProtKB-KW"/>
</dbReference>
<feature type="domain" description="FAD-binding PCMH-type" evidence="6">
    <location>
        <begin position="90"/>
        <end position="261"/>
    </location>
</feature>
<dbReference type="PROSITE" id="PS00862">
    <property type="entry name" value="OX2_COVAL_FAD"/>
    <property type="match status" value="1"/>
</dbReference>
<organism evidence="7">
    <name type="scientific">Chitinibacter mangrovi</name>
    <dbReference type="NCBI Taxonomy" id="3153927"/>
    <lineage>
        <taxon>Bacteria</taxon>
        <taxon>Pseudomonadati</taxon>
        <taxon>Pseudomonadota</taxon>
        <taxon>Betaproteobacteria</taxon>
        <taxon>Neisseriales</taxon>
        <taxon>Chitinibacteraceae</taxon>
        <taxon>Chitinibacter</taxon>
    </lineage>
</organism>